<dbReference type="Proteomes" id="UP000032076">
    <property type="component" value="Unassembled WGS sequence"/>
</dbReference>
<dbReference type="EMBL" id="JXLU01000068">
    <property type="protein sequence ID" value="KIO73032.1"/>
    <property type="molecule type" value="Genomic_DNA"/>
</dbReference>
<organism evidence="4 7">
    <name type="scientific">Caldibacillus thermoamylovorans</name>
    <dbReference type="NCBI Taxonomy" id="35841"/>
    <lineage>
        <taxon>Bacteria</taxon>
        <taxon>Bacillati</taxon>
        <taxon>Bacillota</taxon>
        <taxon>Bacilli</taxon>
        <taxon>Bacillales</taxon>
        <taxon>Bacillaceae</taxon>
        <taxon>Caldibacillus</taxon>
    </lineage>
</organism>
<feature type="domain" description="3H" evidence="2">
    <location>
        <begin position="79"/>
        <end position="175"/>
    </location>
</feature>
<feature type="binding site" evidence="1">
    <location>
        <position position="83"/>
    </location>
    <ligand>
        <name>Ni(2+)</name>
        <dbReference type="ChEBI" id="CHEBI:49786"/>
    </ligand>
</feature>
<gene>
    <name evidence="5" type="ORF">B4167_2489</name>
    <name evidence="4" type="ORF">BT1A1_3099</name>
</gene>
<dbReference type="AlphaFoldDB" id="A0A090J4S6"/>
<evidence type="ECO:0000256" key="1">
    <source>
        <dbReference type="PIRSR" id="PIRSR037847-1"/>
    </source>
</evidence>
<feature type="domain" description="Helix-turn-helix type 11" evidence="3">
    <location>
        <begin position="11"/>
        <end position="64"/>
    </location>
</feature>
<keyword evidence="1" id="KW-0533">Nickel</keyword>
<feature type="binding site" evidence="1">
    <location>
        <position position="150"/>
    </location>
    <ligand>
        <name>Ni(2+)</name>
        <dbReference type="ChEBI" id="CHEBI:49786"/>
    </ligand>
</feature>
<dbReference type="PANTHER" id="PTHR40068">
    <property type="entry name" value="TRANSCRIPTION REPRESSOR NIAR-RELATED"/>
    <property type="match status" value="1"/>
</dbReference>
<evidence type="ECO:0000259" key="2">
    <source>
        <dbReference type="Pfam" id="PF02829"/>
    </source>
</evidence>
<dbReference type="InterPro" id="IPR035922">
    <property type="entry name" value="3H_dom_sf"/>
</dbReference>
<keyword evidence="1" id="KW-0479">Metal-binding</keyword>
<dbReference type="OrthoDB" id="9792661at2"/>
<evidence type="ECO:0000313" key="4">
    <source>
        <dbReference type="EMBL" id="CEE02885.1"/>
    </source>
</evidence>
<accession>A0A090J4S6</accession>
<dbReference type="InterPro" id="IPR036388">
    <property type="entry name" value="WH-like_DNA-bd_sf"/>
</dbReference>
<reference evidence="5 6" key="2">
    <citation type="submission" date="2015-01" db="EMBL/GenBank/DDBJ databases">
        <title>Draft Genome Sequences of Four Bacillus thermoamylovorans Strains, Isolated From Food Products.</title>
        <authorList>
            <person name="Krawcyk A.O."/>
            <person name="Berendsen E.M."/>
            <person name="Eijlander R.T."/>
            <person name="de Jong A."/>
            <person name="Wells-Bennik M."/>
            <person name="Kuipers O.P."/>
        </authorList>
    </citation>
    <scope>NUCLEOTIDE SEQUENCE [LARGE SCALE GENOMIC DNA]</scope>
    <source>
        <strain evidence="5 6">B4167</strain>
    </source>
</reference>
<proteinExistence type="predicted"/>
<dbReference type="RefSeq" id="WP_034772826.1">
    <property type="nucleotide sequence ID" value="NZ_CCRF01000090.1"/>
</dbReference>
<dbReference type="Proteomes" id="UP000040576">
    <property type="component" value="Unassembled WGS sequence"/>
</dbReference>
<dbReference type="InterPro" id="IPR026043">
    <property type="entry name" value="NadR"/>
</dbReference>
<feature type="binding site" evidence="1">
    <location>
        <position position="152"/>
    </location>
    <ligand>
        <name>Ni(2+)</name>
        <dbReference type="ChEBI" id="CHEBI:49786"/>
    </ligand>
</feature>
<protein>
    <submittedName>
        <fullName evidence="4">3H domain-containing protein</fullName>
    </submittedName>
</protein>
<dbReference type="InterPro" id="IPR036390">
    <property type="entry name" value="WH_DNA-bd_sf"/>
</dbReference>
<dbReference type="Pfam" id="PF02829">
    <property type="entry name" value="3H"/>
    <property type="match status" value="1"/>
</dbReference>
<dbReference type="EMBL" id="CCRF01000090">
    <property type="protein sequence ID" value="CEE02885.1"/>
    <property type="molecule type" value="Genomic_DNA"/>
</dbReference>
<dbReference type="SUPFAM" id="SSF46785">
    <property type="entry name" value="Winged helix' DNA-binding domain"/>
    <property type="match status" value="1"/>
</dbReference>
<evidence type="ECO:0000313" key="5">
    <source>
        <dbReference type="EMBL" id="KIO73032.1"/>
    </source>
</evidence>
<dbReference type="PATRIC" id="fig|35841.7.peg.2810"/>
<dbReference type="InterPro" id="IPR004173">
    <property type="entry name" value="3H_domain"/>
</dbReference>
<dbReference type="Gene3D" id="3.30.1340.20">
    <property type="entry name" value="3H domain"/>
    <property type="match status" value="1"/>
</dbReference>
<evidence type="ECO:0000259" key="3">
    <source>
        <dbReference type="Pfam" id="PF08279"/>
    </source>
</evidence>
<dbReference type="PANTHER" id="PTHR40068:SF1">
    <property type="entry name" value="TRANSCRIPTION REPRESSOR NIAR-RELATED"/>
    <property type="match status" value="1"/>
</dbReference>
<dbReference type="GO" id="GO:0046872">
    <property type="term" value="F:metal ion binding"/>
    <property type="evidence" value="ECO:0007669"/>
    <property type="project" value="UniProtKB-KW"/>
</dbReference>
<feature type="binding site" evidence="1">
    <location>
        <position position="91"/>
    </location>
    <ligand>
        <name>Ni(2+)</name>
        <dbReference type="ChEBI" id="CHEBI:49786"/>
    </ligand>
</feature>
<dbReference type="SUPFAM" id="SSF75500">
    <property type="entry name" value="Putative transcriptional regulator TM1602, C-terminal domain"/>
    <property type="match status" value="1"/>
</dbReference>
<keyword evidence="7" id="KW-1185">Reference proteome</keyword>
<dbReference type="Pfam" id="PF08279">
    <property type="entry name" value="HTH_11"/>
    <property type="match status" value="1"/>
</dbReference>
<evidence type="ECO:0000313" key="6">
    <source>
        <dbReference type="Proteomes" id="UP000032076"/>
    </source>
</evidence>
<sequence length="177" mass="19986">MKKEKMPTTERQDFILDLLKKATTPLTGSEIAKMTNVSRQIIVQDISILKAKKEPVVATSQGYIYLHEEKGQQLEQMTIVCNHTPEETEQELYILVDHGVSVKDVIIEHPVYGDLTASIRVSNRKEVDQFIQKIKETNSSYLLTLTGGIHLHTLEADSYDKLDAACRDLQKAGFLVT</sequence>
<dbReference type="InterPro" id="IPR013196">
    <property type="entry name" value="HTH_11"/>
</dbReference>
<dbReference type="Gene3D" id="1.10.10.10">
    <property type="entry name" value="Winged helix-like DNA-binding domain superfamily/Winged helix DNA-binding domain"/>
    <property type="match status" value="1"/>
</dbReference>
<reference evidence="4 7" key="1">
    <citation type="submission" date="2014-07" db="EMBL/GenBank/DDBJ databases">
        <authorList>
            <person name="Wibberg Daniel"/>
        </authorList>
    </citation>
    <scope>NUCLEOTIDE SEQUENCE [LARGE SCALE GENOMIC DNA]</scope>
</reference>
<dbReference type="PIRSF" id="PIRSF037847">
    <property type="entry name" value="NiaR"/>
    <property type="match status" value="1"/>
</dbReference>
<evidence type="ECO:0000313" key="7">
    <source>
        <dbReference type="Proteomes" id="UP000040576"/>
    </source>
</evidence>
<name>A0A090J4S6_9BACI</name>